<protein>
    <submittedName>
        <fullName evidence="1">Adenylate kinase</fullName>
        <ecNumber evidence="1">2.7.4.3</ecNumber>
    </submittedName>
</protein>
<sequence>MVAVVFGIPGVGKSTIVNKVKDDLGLVYLHPGNIMYEIASKKGIVENVDQMRKLKLPVQQELQEEMARIVAEKINSQKNNSFIIDTHAIVKTPQGFFPGLRNAFFEVVKPDIYLVIESKPEMILQRRLADQDRERKDDHSLDEIVLHIDLTRDFASAYSIYSQANFAVIENKEGNIEYAVNEMSGIISRYMEYSH</sequence>
<keyword evidence="1" id="KW-0418">Kinase</keyword>
<dbReference type="Pfam" id="PF13207">
    <property type="entry name" value="AAA_17"/>
    <property type="match status" value="1"/>
</dbReference>
<dbReference type="SUPFAM" id="SSF52540">
    <property type="entry name" value="P-loop containing nucleoside triphosphate hydrolases"/>
    <property type="match status" value="1"/>
</dbReference>
<reference evidence="1" key="2">
    <citation type="journal article" date="2021" name="Microbiome">
        <title>Successional dynamics and alternative stable states in a saline activated sludge microbial community over 9 years.</title>
        <authorList>
            <person name="Wang Y."/>
            <person name="Ye J."/>
            <person name="Ju F."/>
            <person name="Liu L."/>
            <person name="Boyd J.A."/>
            <person name="Deng Y."/>
            <person name="Parks D.H."/>
            <person name="Jiang X."/>
            <person name="Yin X."/>
            <person name="Woodcroft B.J."/>
            <person name="Tyson G.W."/>
            <person name="Hugenholtz P."/>
            <person name="Polz M.F."/>
            <person name="Zhang T."/>
        </authorList>
    </citation>
    <scope>NUCLEOTIDE SEQUENCE</scope>
    <source>
        <strain evidence="1">HKST-UBA15</strain>
    </source>
</reference>
<dbReference type="Gene3D" id="3.40.50.300">
    <property type="entry name" value="P-loop containing nucleotide triphosphate hydrolases"/>
    <property type="match status" value="1"/>
</dbReference>
<dbReference type="GO" id="GO:0004017">
    <property type="term" value="F:AMP kinase activity"/>
    <property type="evidence" value="ECO:0007669"/>
    <property type="project" value="UniProtKB-EC"/>
</dbReference>
<reference evidence="1" key="1">
    <citation type="submission" date="2020-04" db="EMBL/GenBank/DDBJ databases">
        <authorList>
            <person name="Zhang T."/>
        </authorList>
    </citation>
    <scope>NUCLEOTIDE SEQUENCE</scope>
    <source>
        <strain evidence="1">HKST-UBA15</strain>
    </source>
</reference>
<evidence type="ECO:0000313" key="2">
    <source>
        <dbReference type="Proteomes" id="UP000745577"/>
    </source>
</evidence>
<dbReference type="NCBIfam" id="NF003122">
    <property type="entry name" value="PRK04040.1"/>
    <property type="match status" value="1"/>
</dbReference>
<dbReference type="AlphaFoldDB" id="A0A955L1E2"/>
<dbReference type="EC" id="2.7.4.3" evidence="1"/>
<organism evidence="1 2">
    <name type="scientific">Candidatus Dojkabacteria bacterium</name>
    <dbReference type="NCBI Taxonomy" id="2099670"/>
    <lineage>
        <taxon>Bacteria</taxon>
        <taxon>Candidatus Dojkabacteria</taxon>
    </lineage>
</organism>
<dbReference type="Proteomes" id="UP000745577">
    <property type="component" value="Unassembled WGS sequence"/>
</dbReference>
<dbReference type="InterPro" id="IPR027417">
    <property type="entry name" value="P-loop_NTPase"/>
</dbReference>
<proteinExistence type="predicted"/>
<accession>A0A955L1E2</accession>
<keyword evidence="1" id="KW-0808">Transferase</keyword>
<dbReference type="EMBL" id="JAGQLL010000055">
    <property type="protein sequence ID" value="MCA9380390.1"/>
    <property type="molecule type" value="Genomic_DNA"/>
</dbReference>
<name>A0A955L1E2_9BACT</name>
<comment type="caution">
    <text evidence="1">The sequence shown here is derived from an EMBL/GenBank/DDBJ whole genome shotgun (WGS) entry which is preliminary data.</text>
</comment>
<gene>
    <name evidence="1" type="ORF">KC675_04390</name>
</gene>
<evidence type="ECO:0000313" key="1">
    <source>
        <dbReference type="EMBL" id="MCA9380390.1"/>
    </source>
</evidence>